<gene>
    <name evidence="2" type="ORF">BXY66_0384</name>
</gene>
<dbReference type="Pfam" id="PF02613">
    <property type="entry name" value="Nitrate_red_del"/>
    <property type="match status" value="1"/>
</dbReference>
<dbReference type="AlphaFoldDB" id="A0A4R1NJB8"/>
<evidence type="ECO:0000313" key="3">
    <source>
        <dbReference type="Proteomes" id="UP000295673"/>
    </source>
</evidence>
<organism evidence="2 3">
    <name type="scientific">Shimia isoporae</name>
    <dbReference type="NCBI Taxonomy" id="647720"/>
    <lineage>
        <taxon>Bacteria</taxon>
        <taxon>Pseudomonadati</taxon>
        <taxon>Pseudomonadota</taxon>
        <taxon>Alphaproteobacteria</taxon>
        <taxon>Rhodobacterales</taxon>
        <taxon>Roseobacteraceae</taxon>
    </lineage>
</organism>
<dbReference type="GO" id="GO:0051259">
    <property type="term" value="P:protein complex oligomerization"/>
    <property type="evidence" value="ECO:0007669"/>
    <property type="project" value="InterPro"/>
</dbReference>
<keyword evidence="1" id="KW-0143">Chaperone</keyword>
<dbReference type="SUPFAM" id="SSF89155">
    <property type="entry name" value="TorD-like"/>
    <property type="match status" value="1"/>
</dbReference>
<keyword evidence="3" id="KW-1185">Reference proteome</keyword>
<dbReference type="RefSeq" id="WP_132858481.1">
    <property type="nucleotide sequence ID" value="NZ_SMGR01000001.1"/>
</dbReference>
<dbReference type="InterPro" id="IPR050289">
    <property type="entry name" value="TorD/DmsD_chaperones"/>
</dbReference>
<dbReference type="Proteomes" id="UP000295673">
    <property type="component" value="Unassembled WGS sequence"/>
</dbReference>
<dbReference type="PANTHER" id="PTHR34227">
    <property type="entry name" value="CHAPERONE PROTEIN YCDY"/>
    <property type="match status" value="1"/>
</dbReference>
<dbReference type="PANTHER" id="PTHR34227:SF11">
    <property type="entry name" value="CHAPERONE PROTEIN TORD"/>
    <property type="match status" value="1"/>
</dbReference>
<dbReference type="InterPro" id="IPR020945">
    <property type="entry name" value="DMSO/NO3_reduct_chaperone"/>
</dbReference>
<dbReference type="EMBL" id="SMGR01000001">
    <property type="protein sequence ID" value="TCL08347.1"/>
    <property type="molecule type" value="Genomic_DNA"/>
</dbReference>
<dbReference type="Gene3D" id="1.20.120.1820">
    <property type="match status" value="1"/>
</dbReference>
<dbReference type="OrthoDB" id="7849731at2"/>
<reference evidence="2 3" key="1">
    <citation type="submission" date="2019-03" db="EMBL/GenBank/DDBJ databases">
        <title>Genomic Encyclopedia of Archaeal and Bacterial Type Strains, Phase II (KMG-II): from individual species to whole genera.</title>
        <authorList>
            <person name="Goeker M."/>
        </authorList>
    </citation>
    <scope>NUCLEOTIDE SEQUENCE [LARGE SCALE GENOMIC DNA]</scope>
    <source>
        <strain evidence="2 3">DSM 26433</strain>
    </source>
</reference>
<evidence type="ECO:0000256" key="1">
    <source>
        <dbReference type="ARBA" id="ARBA00023186"/>
    </source>
</evidence>
<protein>
    <submittedName>
        <fullName evidence="2">Tat proofreading chaperone TorD</fullName>
    </submittedName>
</protein>
<dbReference type="Gene3D" id="1.20.1280.20">
    <property type="entry name" value="HscB, C-terminal domain"/>
    <property type="match status" value="1"/>
</dbReference>
<proteinExistence type="predicted"/>
<name>A0A4R1NJB8_9RHOB</name>
<comment type="caution">
    <text evidence="2">The sequence shown here is derived from an EMBL/GenBank/DDBJ whole genome shotgun (WGS) entry which is preliminary data.</text>
</comment>
<dbReference type="InterPro" id="IPR036411">
    <property type="entry name" value="TorD-like_sf"/>
</dbReference>
<sequence length="203" mass="22917">MKDTEHLDDSSLCRWLAGVFFVEVTEEQLAAYIAGAADPFLNRISEISDIDSLRSDFENELATLAEMPNTQRVLASDFAALFLLGEQNNAQPYAGLYTENGGTVFGRTHDRMLVLLRERGMARAQQSNEPADHIAYQLEYLAALLQSADTGKPEPAWKDFIDAELLNWLPRWEIAFKRVPTRSAFYPLLAKLARSYLEGLRKT</sequence>
<evidence type="ECO:0000313" key="2">
    <source>
        <dbReference type="EMBL" id="TCL08347.1"/>
    </source>
</evidence>
<dbReference type="InterPro" id="IPR036386">
    <property type="entry name" value="HscB_C_sf"/>
</dbReference>
<accession>A0A4R1NJB8</accession>